<accession>A0A0U3GH05</accession>
<feature type="transmembrane region" description="Helical" evidence="1">
    <location>
        <begin position="153"/>
        <end position="171"/>
    </location>
</feature>
<proteinExistence type="predicted"/>
<gene>
    <name evidence="2" type="ORF">AT705_05105</name>
</gene>
<keyword evidence="1" id="KW-1133">Transmembrane helix</keyword>
<feature type="transmembrane region" description="Helical" evidence="1">
    <location>
        <begin position="106"/>
        <end position="124"/>
    </location>
</feature>
<keyword evidence="1" id="KW-0472">Membrane</keyword>
<reference evidence="2 3" key="1">
    <citation type="submission" date="2015-12" db="EMBL/GenBank/DDBJ databases">
        <title>Complete genome sequence of Pseudoalteromonas rubra SCSIO 6842, harboring a conjugative plasmid.</title>
        <authorList>
            <person name="Li B."/>
            <person name="Wang X."/>
        </authorList>
    </citation>
    <scope>NUCLEOTIDE SEQUENCE [LARGE SCALE GENOMIC DNA]</scope>
    <source>
        <strain evidence="2 3">SCSIO 6842</strain>
    </source>
</reference>
<evidence type="ECO:0000256" key="1">
    <source>
        <dbReference type="SAM" id="Phobius"/>
    </source>
</evidence>
<protein>
    <submittedName>
        <fullName evidence="2">Uncharacterized protein</fullName>
    </submittedName>
</protein>
<feature type="transmembrane region" description="Helical" evidence="1">
    <location>
        <begin position="82"/>
        <end position="100"/>
    </location>
</feature>
<dbReference type="KEGG" id="prr:AT705_05105"/>
<keyword evidence="1" id="KW-0812">Transmembrane</keyword>
<name>A0A0U3GH05_9GAMM</name>
<dbReference type="Proteomes" id="UP000069015">
    <property type="component" value="Chromosome 1"/>
</dbReference>
<feature type="transmembrane region" description="Helical" evidence="1">
    <location>
        <begin position="131"/>
        <end position="147"/>
    </location>
</feature>
<dbReference type="RefSeq" id="WP_058795762.1">
    <property type="nucleotide sequence ID" value="NZ_CP013611.1"/>
</dbReference>
<sequence length="186" mass="21100">MKYFKTPEFLFEVFGEKQSLLEVCCTIVFALFGSLVVYSVADIRLGNWKSIIAFLLIFDVLAGCIANFSYGTNEFYSQRPKSRLIFIAIHVHILAIAWLLSEPMGSAIMIWGYTIVSALIVNALKGKSIQFFVAANFMCYGIILLIYLSLPLWFLMVSIFFMIKVLFSFAVDHFGKHANHSVHSEL</sequence>
<dbReference type="EMBL" id="CP013611">
    <property type="protein sequence ID" value="ALU42379.1"/>
    <property type="molecule type" value="Genomic_DNA"/>
</dbReference>
<feature type="transmembrane region" description="Helical" evidence="1">
    <location>
        <begin position="20"/>
        <end position="39"/>
    </location>
</feature>
<evidence type="ECO:0000313" key="3">
    <source>
        <dbReference type="Proteomes" id="UP000069015"/>
    </source>
</evidence>
<feature type="transmembrane region" description="Helical" evidence="1">
    <location>
        <begin position="51"/>
        <end position="70"/>
    </location>
</feature>
<organism evidence="2 3">
    <name type="scientific">Pseudoalteromonas rubra</name>
    <dbReference type="NCBI Taxonomy" id="43658"/>
    <lineage>
        <taxon>Bacteria</taxon>
        <taxon>Pseudomonadati</taxon>
        <taxon>Pseudomonadota</taxon>
        <taxon>Gammaproteobacteria</taxon>
        <taxon>Alteromonadales</taxon>
        <taxon>Pseudoalteromonadaceae</taxon>
        <taxon>Pseudoalteromonas</taxon>
    </lineage>
</organism>
<dbReference type="AlphaFoldDB" id="A0A0U3GH05"/>
<evidence type="ECO:0000313" key="2">
    <source>
        <dbReference type="EMBL" id="ALU42379.1"/>
    </source>
</evidence>